<dbReference type="Pfam" id="PF15299">
    <property type="entry name" value="ALS2CR8"/>
    <property type="match status" value="1"/>
</dbReference>
<proteinExistence type="predicted"/>
<gene>
    <name evidence="3" type="primary">LOC106812107</name>
</gene>
<dbReference type="GeneID" id="106812107"/>
<organism evidence="2 3">
    <name type="scientific">Priapulus caudatus</name>
    <name type="common">Priapulid worm</name>
    <dbReference type="NCBI Taxonomy" id="37621"/>
    <lineage>
        <taxon>Eukaryota</taxon>
        <taxon>Metazoa</taxon>
        <taxon>Ecdysozoa</taxon>
        <taxon>Scalidophora</taxon>
        <taxon>Priapulida</taxon>
        <taxon>Priapulimorpha</taxon>
        <taxon>Priapulimorphida</taxon>
        <taxon>Priapulidae</taxon>
        <taxon>Priapulus</taxon>
    </lineage>
</organism>
<feature type="compositionally biased region" description="Basic and acidic residues" evidence="1">
    <location>
        <begin position="32"/>
        <end position="41"/>
    </location>
</feature>
<sequence>MVFPSKESRGRGMEALESDQSVSQDEDGCEDQASKRIKTEPDNDDSLIGLTSIPDHGSAAILTPSSGGALVRLLQGVSTSNGTGLPENVQIIALADSSDSNENVAQWQVLPAGGEGDVPQFFATCVGKADDASGGLLVCTEKGVGGGGDVVGRQDLLSSVVWPQEVLPVQPMPAGSPEWATRMRDCEKIGDSYRGWVASEQELDLLLTYHKQQTGSMWGTRQSPSPARASSRLMWKSQYVPFDGMPFLNAGSRAVVMECQYGPRRKGKDPTLKKPIVDTMKTIYKQTCPARIYVKKVRKYPQFKVNMELSKRNMRAEMDRIFQEMKQLGPELPHVPGEERWYAQLPTDKTHEFHKELASEAARPGGGSREPVSGFSTHRVDAAVVVKLREFVSYGETRVYAIRKRLR</sequence>
<keyword evidence="2" id="KW-1185">Reference proteome</keyword>
<dbReference type="PANTHER" id="PTHR14694">
    <property type="entry name" value="CALCIUM-RESPONSIVE TRANSCRIPTION FACTOR"/>
    <property type="match status" value="1"/>
</dbReference>
<accession>A0ABM1EGP8</accession>
<feature type="region of interest" description="Disordered" evidence="1">
    <location>
        <begin position="1"/>
        <end position="45"/>
    </location>
</feature>
<dbReference type="RefSeq" id="XP_014671369.1">
    <property type="nucleotide sequence ID" value="XM_014815883.1"/>
</dbReference>
<evidence type="ECO:0000313" key="2">
    <source>
        <dbReference type="Proteomes" id="UP000695022"/>
    </source>
</evidence>
<reference evidence="3" key="1">
    <citation type="submission" date="2025-08" db="UniProtKB">
        <authorList>
            <consortium name="RefSeq"/>
        </authorList>
    </citation>
    <scope>IDENTIFICATION</scope>
</reference>
<protein>
    <submittedName>
        <fullName evidence="3">Calcium-responsive transcription factor-like isoform X1</fullName>
    </submittedName>
</protein>
<name>A0ABM1EGP8_PRICU</name>
<dbReference type="InterPro" id="IPR029309">
    <property type="entry name" value="CaRF"/>
</dbReference>
<dbReference type="PANTHER" id="PTHR14694:SF1">
    <property type="entry name" value="CALCIUM-RESPONSIVE TRANSCRIPTION FACTOR"/>
    <property type="match status" value="1"/>
</dbReference>
<dbReference type="Proteomes" id="UP000695022">
    <property type="component" value="Unplaced"/>
</dbReference>
<evidence type="ECO:0000313" key="3">
    <source>
        <dbReference type="RefSeq" id="XP_014671369.1"/>
    </source>
</evidence>
<evidence type="ECO:0000256" key="1">
    <source>
        <dbReference type="SAM" id="MobiDB-lite"/>
    </source>
</evidence>
<feature type="compositionally biased region" description="Basic and acidic residues" evidence="1">
    <location>
        <begin position="1"/>
        <end position="14"/>
    </location>
</feature>